<protein>
    <submittedName>
        <fullName evidence="7">Phospholipase ABHD3</fullName>
    </submittedName>
</protein>
<evidence type="ECO:0000256" key="3">
    <source>
        <dbReference type="ARBA" id="ARBA00022801"/>
    </source>
</evidence>
<feature type="active site" description="Charge relay system" evidence="4">
    <location>
        <position position="361"/>
    </location>
</feature>
<dbReference type="PANTHER" id="PTHR10794">
    <property type="entry name" value="ABHYDROLASE DOMAIN-CONTAINING PROTEIN"/>
    <property type="match status" value="1"/>
</dbReference>
<dbReference type="PIRSF" id="PIRSF005211">
    <property type="entry name" value="Ab_hydro_YheT"/>
    <property type="match status" value="1"/>
</dbReference>
<dbReference type="InterPro" id="IPR012020">
    <property type="entry name" value="ABHD4"/>
</dbReference>
<dbReference type="GO" id="GO:0047372">
    <property type="term" value="F:monoacylglycerol lipase activity"/>
    <property type="evidence" value="ECO:0007669"/>
    <property type="project" value="TreeGrafter"/>
</dbReference>
<reference evidence="7 8" key="1">
    <citation type="submission" date="2019-07" db="EMBL/GenBank/DDBJ databases">
        <title>Draft genome assembly of a fouling barnacle, Amphibalanus amphitrite (Darwin, 1854): The first reference genome for Thecostraca.</title>
        <authorList>
            <person name="Kim W."/>
        </authorList>
    </citation>
    <scope>NUCLEOTIDE SEQUENCE [LARGE SCALE GENOMIC DNA]</scope>
    <source>
        <strain evidence="7">SNU_AA5</strain>
        <tissue evidence="7">Soma without cirri and trophi</tissue>
    </source>
</reference>
<dbReference type="OrthoDB" id="247542at2759"/>
<keyword evidence="8" id="KW-1185">Reference proteome</keyword>
<dbReference type="EMBL" id="VIIS01000674">
    <property type="protein sequence ID" value="KAF0306306.1"/>
    <property type="molecule type" value="Genomic_DNA"/>
</dbReference>
<dbReference type="GO" id="GO:0051793">
    <property type="term" value="P:medium-chain fatty acid catabolic process"/>
    <property type="evidence" value="ECO:0007669"/>
    <property type="project" value="TreeGrafter"/>
</dbReference>
<dbReference type="GO" id="GO:0051792">
    <property type="term" value="P:medium-chain fatty acid biosynthetic process"/>
    <property type="evidence" value="ECO:0007669"/>
    <property type="project" value="TreeGrafter"/>
</dbReference>
<keyword evidence="2" id="KW-0719">Serine esterase</keyword>
<dbReference type="GO" id="GO:0008126">
    <property type="term" value="F:acetylesterase activity"/>
    <property type="evidence" value="ECO:0007669"/>
    <property type="project" value="TreeGrafter"/>
</dbReference>
<comment type="similarity">
    <text evidence="1">Belongs to the AB hydrolase superfamily. AB hydrolase 4 family.</text>
</comment>
<evidence type="ECO:0000256" key="5">
    <source>
        <dbReference type="SAM" id="Phobius"/>
    </source>
</evidence>
<dbReference type="InterPro" id="IPR029058">
    <property type="entry name" value="AB_hydrolase_fold"/>
</dbReference>
<evidence type="ECO:0000313" key="8">
    <source>
        <dbReference type="Proteomes" id="UP000440578"/>
    </source>
</evidence>
<evidence type="ECO:0000256" key="1">
    <source>
        <dbReference type="ARBA" id="ARBA00010884"/>
    </source>
</evidence>
<evidence type="ECO:0000313" key="7">
    <source>
        <dbReference type="EMBL" id="KAF0306306.1"/>
    </source>
</evidence>
<dbReference type="SUPFAM" id="SSF53474">
    <property type="entry name" value="alpha/beta-Hydrolases"/>
    <property type="match status" value="1"/>
</dbReference>
<sequence length="396" mass="44276">MSLFYSYFFGVPGGTWMALSVAGYITYYLSKCVQRPVMAVNPDSKFAQFLTSHLSVLQEKYWPTPWCLEARLQTVLGSLFRSQLPNIDYQRELVDLPDGGVVALDWHRASFKGAKKDDPHPIVLLVPGLTGSSQSDYIRSLIHVSEKIGASCVVLNQRGRGGVKLKTPRTYCAANSEDLGFVIDHLHKTFPRARLMLTGVSLGGMIVGNYLQQQSSAAVDKVLAAMIISVPWNVFVGCASLETPHLNLMLNRHLADCLVDSVKMHEDVINHENAPWNWKEVCKSRTIREFDASFVVKQFGFRDVEDYYTAASLNDKLHRIQVPLLGLNAADDPFIPFNGVPLEQVKQTSHVAIVMTSHGGHIGFMEGMLPFRQNYIDRVFAEYCRAALANPELIQQ</sequence>
<name>A0A6A4WFW4_AMPAM</name>
<dbReference type="Proteomes" id="UP000440578">
    <property type="component" value="Unassembled WGS sequence"/>
</dbReference>
<keyword evidence="5" id="KW-0472">Membrane</keyword>
<keyword evidence="5" id="KW-1133">Transmembrane helix</keyword>
<organism evidence="7 8">
    <name type="scientific">Amphibalanus amphitrite</name>
    <name type="common">Striped barnacle</name>
    <name type="synonym">Balanus amphitrite</name>
    <dbReference type="NCBI Taxonomy" id="1232801"/>
    <lineage>
        <taxon>Eukaryota</taxon>
        <taxon>Metazoa</taxon>
        <taxon>Ecdysozoa</taxon>
        <taxon>Arthropoda</taxon>
        <taxon>Crustacea</taxon>
        <taxon>Multicrustacea</taxon>
        <taxon>Cirripedia</taxon>
        <taxon>Thoracica</taxon>
        <taxon>Thoracicalcarea</taxon>
        <taxon>Balanomorpha</taxon>
        <taxon>Balanoidea</taxon>
        <taxon>Balanidae</taxon>
        <taxon>Amphibalaninae</taxon>
        <taxon>Amphibalanus</taxon>
    </lineage>
</organism>
<evidence type="ECO:0000259" key="6">
    <source>
        <dbReference type="Pfam" id="PF00561"/>
    </source>
</evidence>
<feature type="transmembrane region" description="Helical" evidence="5">
    <location>
        <begin position="6"/>
        <end position="29"/>
    </location>
</feature>
<accession>A0A6A4WFW4</accession>
<dbReference type="AlphaFoldDB" id="A0A6A4WFW4"/>
<keyword evidence="5" id="KW-0812">Transmembrane</keyword>
<proteinExistence type="inferred from homology"/>
<evidence type="ECO:0000256" key="2">
    <source>
        <dbReference type="ARBA" id="ARBA00022487"/>
    </source>
</evidence>
<keyword evidence="3" id="KW-0378">Hydrolase</keyword>
<dbReference type="PANTHER" id="PTHR10794:SF63">
    <property type="entry name" value="ALPHA_BETA HYDROLASE 1, ISOFORM A"/>
    <property type="match status" value="1"/>
</dbReference>
<feature type="active site" description="Charge relay system" evidence="4">
    <location>
        <position position="332"/>
    </location>
</feature>
<dbReference type="PROSITE" id="PS01133">
    <property type="entry name" value="UPF0017"/>
    <property type="match status" value="1"/>
</dbReference>
<dbReference type="Gene3D" id="3.40.50.1820">
    <property type="entry name" value="alpha/beta hydrolase"/>
    <property type="match status" value="1"/>
</dbReference>
<dbReference type="Pfam" id="PF00561">
    <property type="entry name" value="Abhydrolase_1"/>
    <property type="match status" value="1"/>
</dbReference>
<dbReference type="InterPro" id="IPR000073">
    <property type="entry name" value="AB_hydrolase_1"/>
</dbReference>
<comment type="caution">
    <text evidence="7">The sequence shown here is derived from an EMBL/GenBank/DDBJ whole genome shotgun (WGS) entry which is preliminary data.</text>
</comment>
<feature type="domain" description="AB hydrolase-1" evidence="6">
    <location>
        <begin position="121"/>
        <end position="367"/>
    </location>
</feature>
<feature type="active site" description="Charge relay system" evidence="4">
    <location>
        <position position="201"/>
    </location>
</feature>
<evidence type="ECO:0000256" key="4">
    <source>
        <dbReference type="PIRSR" id="PIRSR005211-1"/>
    </source>
</evidence>
<gene>
    <name evidence="7" type="primary">Abhd3</name>
    <name evidence="7" type="ORF">FJT64_022104</name>
</gene>
<dbReference type="InterPro" id="IPR000952">
    <property type="entry name" value="AB_hydrolase_4_CS"/>
</dbReference>
<dbReference type="InterPro" id="IPR050960">
    <property type="entry name" value="AB_hydrolase_4_sf"/>
</dbReference>